<proteinExistence type="predicted"/>
<dbReference type="Proteomes" id="UP000050956">
    <property type="component" value="Unassembled WGS sequence"/>
</dbReference>
<comment type="caution">
    <text evidence="1">The sequence shown here is derived from an EMBL/GenBank/DDBJ whole genome shotgun (WGS) entry which is preliminary data.</text>
</comment>
<evidence type="ECO:0000313" key="1">
    <source>
        <dbReference type="EMBL" id="KRG78550.1"/>
    </source>
</evidence>
<sequence length="111" mass="12045">MLSTTPAQLMDHPESGGKGFPDACKAWQLSREQVAQFFAAATEYPELPHRSFDHLPCEITGTLIAHGERWHYRINAAGTASWTGDGPTRYFGCSAPACAPLALLMPDNGEP</sequence>
<keyword evidence="2" id="KW-1185">Reference proteome</keyword>
<evidence type="ECO:0000313" key="2">
    <source>
        <dbReference type="Proteomes" id="UP000050956"/>
    </source>
</evidence>
<protein>
    <submittedName>
        <fullName evidence="1">Uncharacterized protein</fullName>
    </submittedName>
</protein>
<reference evidence="1 2" key="1">
    <citation type="submission" date="2015-05" db="EMBL/GenBank/DDBJ databases">
        <title>Genome sequencing and analysis of members of genus Stenotrophomonas.</title>
        <authorList>
            <person name="Patil P.P."/>
            <person name="Midha S."/>
            <person name="Patil P.B."/>
        </authorList>
    </citation>
    <scope>NUCLEOTIDE SEQUENCE [LARGE SCALE GENOMIC DNA]</scope>
    <source>
        <strain evidence="1 2">DSM 24757</strain>
    </source>
</reference>
<organism evidence="1 2">
    <name type="scientific">Stenotrophomonas ginsengisoli</name>
    <dbReference type="NCBI Taxonomy" id="336566"/>
    <lineage>
        <taxon>Bacteria</taxon>
        <taxon>Pseudomonadati</taxon>
        <taxon>Pseudomonadota</taxon>
        <taxon>Gammaproteobacteria</taxon>
        <taxon>Lysobacterales</taxon>
        <taxon>Lysobacteraceae</taxon>
        <taxon>Stenotrophomonas</taxon>
    </lineage>
</organism>
<gene>
    <name evidence="1" type="ORF">ABB30_03290</name>
</gene>
<dbReference type="EMBL" id="LDJM01000009">
    <property type="protein sequence ID" value="KRG78550.1"/>
    <property type="molecule type" value="Genomic_DNA"/>
</dbReference>
<dbReference type="AlphaFoldDB" id="A0A0R0DA16"/>
<accession>A0A0R0DA16</accession>
<dbReference type="PATRIC" id="fig|336566.3.peg.3104"/>
<name>A0A0R0DA16_9GAMM</name>